<dbReference type="Proteomes" id="UP000299102">
    <property type="component" value="Unassembled WGS sequence"/>
</dbReference>
<sequence length="88" mass="10102">MDFCPSLLFARAEIQKKKNIRRSLTPVATREALAVLKKSEHLKRCPSFCPDTARIRTPRRLHKKSEVRAHAEVQKSPLHNTLSLSIEN</sequence>
<protein>
    <submittedName>
        <fullName evidence="1">Uncharacterized protein</fullName>
    </submittedName>
</protein>
<reference evidence="1 2" key="1">
    <citation type="journal article" date="2019" name="Commun. Biol.">
        <title>The bagworm genome reveals a unique fibroin gene that provides high tensile strength.</title>
        <authorList>
            <person name="Kono N."/>
            <person name="Nakamura H."/>
            <person name="Ohtoshi R."/>
            <person name="Tomita M."/>
            <person name="Numata K."/>
            <person name="Arakawa K."/>
        </authorList>
    </citation>
    <scope>NUCLEOTIDE SEQUENCE [LARGE SCALE GENOMIC DNA]</scope>
</reference>
<name>A0A4C1U734_EUMVA</name>
<organism evidence="1 2">
    <name type="scientific">Eumeta variegata</name>
    <name type="common">Bagworm moth</name>
    <name type="synonym">Eumeta japonica</name>
    <dbReference type="NCBI Taxonomy" id="151549"/>
    <lineage>
        <taxon>Eukaryota</taxon>
        <taxon>Metazoa</taxon>
        <taxon>Ecdysozoa</taxon>
        <taxon>Arthropoda</taxon>
        <taxon>Hexapoda</taxon>
        <taxon>Insecta</taxon>
        <taxon>Pterygota</taxon>
        <taxon>Neoptera</taxon>
        <taxon>Endopterygota</taxon>
        <taxon>Lepidoptera</taxon>
        <taxon>Glossata</taxon>
        <taxon>Ditrysia</taxon>
        <taxon>Tineoidea</taxon>
        <taxon>Psychidae</taxon>
        <taxon>Oiketicinae</taxon>
        <taxon>Eumeta</taxon>
    </lineage>
</organism>
<comment type="caution">
    <text evidence="1">The sequence shown here is derived from an EMBL/GenBank/DDBJ whole genome shotgun (WGS) entry which is preliminary data.</text>
</comment>
<evidence type="ECO:0000313" key="2">
    <source>
        <dbReference type="Proteomes" id="UP000299102"/>
    </source>
</evidence>
<accession>A0A4C1U734</accession>
<keyword evidence="2" id="KW-1185">Reference proteome</keyword>
<gene>
    <name evidence="1" type="ORF">EVAR_10723_1</name>
</gene>
<evidence type="ECO:0000313" key="1">
    <source>
        <dbReference type="EMBL" id="GBP22213.1"/>
    </source>
</evidence>
<dbReference type="EMBL" id="BGZK01000137">
    <property type="protein sequence ID" value="GBP22213.1"/>
    <property type="molecule type" value="Genomic_DNA"/>
</dbReference>
<proteinExistence type="predicted"/>
<dbReference type="AlphaFoldDB" id="A0A4C1U734"/>